<dbReference type="Pfam" id="PF00733">
    <property type="entry name" value="Asn_synthase"/>
    <property type="match status" value="1"/>
</dbReference>
<organism evidence="12 13">
    <name type="scientific">Mucilaginibacter agri</name>
    <dbReference type="NCBI Taxonomy" id="2695265"/>
    <lineage>
        <taxon>Bacteria</taxon>
        <taxon>Pseudomonadati</taxon>
        <taxon>Bacteroidota</taxon>
        <taxon>Sphingobacteriia</taxon>
        <taxon>Sphingobacteriales</taxon>
        <taxon>Sphingobacteriaceae</taxon>
        <taxon>Mucilaginibacter</taxon>
    </lineage>
</organism>
<evidence type="ECO:0000313" key="13">
    <source>
        <dbReference type="Proteomes" id="UP000638732"/>
    </source>
</evidence>
<dbReference type="Gene3D" id="3.40.50.620">
    <property type="entry name" value="HUPs"/>
    <property type="match status" value="1"/>
</dbReference>
<evidence type="ECO:0000256" key="1">
    <source>
        <dbReference type="ARBA" id="ARBA00005187"/>
    </source>
</evidence>
<dbReference type="GO" id="GO:0006529">
    <property type="term" value="P:asparagine biosynthetic process"/>
    <property type="evidence" value="ECO:0007669"/>
    <property type="project" value="UniProtKB-KW"/>
</dbReference>
<feature type="active site" description="For GATase activity" evidence="8">
    <location>
        <position position="2"/>
    </location>
</feature>
<dbReference type="SUPFAM" id="SSF56235">
    <property type="entry name" value="N-terminal nucleophile aminohydrolases (Ntn hydrolases)"/>
    <property type="match status" value="1"/>
</dbReference>
<dbReference type="InterPro" id="IPR017932">
    <property type="entry name" value="GATase_2_dom"/>
</dbReference>
<dbReference type="Gene3D" id="3.60.20.10">
    <property type="entry name" value="Glutamine Phosphoribosylpyrophosphate, subunit 1, domain 1"/>
    <property type="match status" value="1"/>
</dbReference>
<keyword evidence="8" id="KW-0028">Amino-acid biosynthesis</keyword>
<dbReference type="GO" id="GO:0005524">
    <property type="term" value="F:ATP binding"/>
    <property type="evidence" value="ECO:0007669"/>
    <property type="project" value="UniProtKB-KW"/>
</dbReference>
<dbReference type="PANTHER" id="PTHR43284">
    <property type="entry name" value="ASPARAGINE SYNTHETASE (GLUTAMINE-HYDROLYZING)"/>
    <property type="match status" value="1"/>
</dbReference>
<feature type="binding site" evidence="9">
    <location>
        <position position="95"/>
    </location>
    <ligand>
        <name>L-glutamine</name>
        <dbReference type="ChEBI" id="CHEBI:58359"/>
    </ligand>
</feature>
<dbReference type="InterPro" id="IPR001962">
    <property type="entry name" value="Asn_synthase"/>
</dbReference>
<dbReference type="InterPro" id="IPR014729">
    <property type="entry name" value="Rossmann-like_a/b/a_fold"/>
</dbReference>
<feature type="binding site" evidence="9">
    <location>
        <begin position="358"/>
        <end position="359"/>
    </location>
    <ligand>
        <name>ATP</name>
        <dbReference type="ChEBI" id="CHEBI:30616"/>
    </ligand>
</feature>
<comment type="similarity">
    <text evidence="2">Belongs to the asparagine synthetase family.</text>
</comment>
<evidence type="ECO:0000256" key="9">
    <source>
        <dbReference type="PIRSR" id="PIRSR001589-2"/>
    </source>
</evidence>
<dbReference type="EC" id="6.3.5.4" evidence="3"/>
<evidence type="ECO:0000259" key="11">
    <source>
        <dbReference type="PROSITE" id="PS51278"/>
    </source>
</evidence>
<proteinExistence type="inferred from homology"/>
<evidence type="ECO:0000256" key="6">
    <source>
        <dbReference type="ARBA" id="ARBA00022962"/>
    </source>
</evidence>
<evidence type="ECO:0000256" key="4">
    <source>
        <dbReference type="ARBA" id="ARBA00022741"/>
    </source>
</evidence>
<keyword evidence="8" id="KW-0061">Asparagine biosynthesis</keyword>
<dbReference type="AlphaFoldDB" id="A0A966DVH7"/>
<keyword evidence="6 8" id="KW-0315">Glutamine amidotransferase</keyword>
<evidence type="ECO:0000256" key="3">
    <source>
        <dbReference type="ARBA" id="ARBA00012737"/>
    </source>
</evidence>
<dbReference type="GO" id="GO:0004066">
    <property type="term" value="F:asparagine synthase (glutamine-hydrolyzing) activity"/>
    <property type="evidence" value="ECO:0007669"/>
    <property type="project" value="UniProtKB-EC"/>
</dbReference>
<gene>
    <name evidence="12" type="primary">asnB</name>
    <name evidence="12" type="ORF">GSY63_14395</name>
</gene>
<comment type="pathway">
    <text evidence="1">Amino-acid biosynthesis; L-asparagine biosynthesis; L-asparagine from L-aspartate (L-Gln route): step 1/1.</text>
</comment>
<keyword evidence="13" id="KW-1185">Reference proteome</keyword>
<keyword evidence="5 9" id="KW-0067">ATP-binding</keyword>
<dbReference type="PANTHER" id="PTHR43284:SF1">
    <property type="entry name" value="ASPARAGINE SYNTHETASE"/>
    <property type="match status" value="1"/>
</dbReference>
<reference evidence="12" key="1">
    <citation type="submission" date="2020-01" db="EMBL/GenBank/DDBJ databases">
        <authorList>
            <person name="Seo Y.L."/>
        </authorList>
    </citation>
    <scope>NUCLEOTIDE SEQUENCE</scope>
    <source>
        <strain evidence="12">R11</strain>
    </source>
</reference>
<evidence type="ECO:0000256" key="8">
    <source>
        <dbReference type="PIRSR" id="PIRSR001589-1"/>
    </source>
</evidence>
<dbReference type="InterPro" id="IPR033738">
    <property type="entry name" value="AsnB_N"/>
</dbReference>
<dbReference type="GO" id="GO:0005829">
    <property type="term" value="C:cytosol"/>
    <property type="evidence" value="ECO:0007669"/>
    <property type="project" value="TreeGrafter"/>
</dbReference>
<evidence type="ECO:0000256" key="10">
    <source>
        <dbReference type="PIRSR" id="PIRSR001589-3"/>
    </source>
</evidence>
<dbReference type="RefSeq" id="WP_166586526.1">
    <property type="nucleotide sequence ID" value="NZ_WWEO01000043.1"/>
</dbReference>
<evidence type="ECO:0000256" key="7">
    <source>
        <dbReference type="ARBA" id="ARBA00048741"/>
    </source>
</evidence>
<protein>
    <recommendedName>
        <fullName evidence="3">asparagine synthase (glutamine-hydrolyzing)</fullName>
        <ecNumber evidence="3">6.3.5.4</ecNumber>
    </recommendedName>
</protein>
<dbReference type="InterPro" id="IPR051786">
    <property type="entry name" value="ASN_synthetase/amidase"/>
</dbReference>
<feature type="site" description="Important for beta-aspartyl-AMP intermediate formation" evidence="10">
    <location>
        <position position="360"/>
    </location>
</feature>
<dbReference type="EMBL" id="WWEO01000043">
    <property type="protein sequence ID" value="NCD70554.1"/>
    <property type="molecule type" value="Genomic_DNA"/>
</dbReference>
<dbReference type="NCBIfam" id="TIGR01536">
    <property type="entry name" value="asn_synth_AEB"/>
    <property type="match status" value="1"/>
</dbReference>
<comment type="catalytic activity">
    <reaction evidence="7">
        <text>L-aspartate + L-glutamine + ATP + H2O = L-asparagine + L-glutamate + AMP + diphosphate + H(+)</text>
        <dbReference type="Rhea" id="RHEA:12228"/>
        <dbReference type="ChEBI" id="CHEBI:15377"/>
        <dbReference type="ChEBI" id="CHEBI:15378"/>
        <dbReference type="ChEBI" id="CHEBI:29985"/>
        <dbReference type="ChEBI" id="CHEBI:29991"/>
        <dbReference type="ChEBI" id="CHEBI:30616"/>
        <dbReference type="ChEBI" id="CHEBI:33019"/>
        <dbReference type="ChEBI" id="CHEBI:58048"/>
        <dbReference type="ChEBI" id="CHEBI:58359"/>
        <dbReference type="ChEBI" id="CHEBI:456215"/>
        <dbReference type="EC" id="6.3.5.4"/>
    </reaction>
</comment>
<feature type="domain" description="Glutamine amidotransferase type-2" evidence="11">
    <location>
        <begin position="2"/>
        <end position="206"/>
    </location>
</feature>
<keyword evidence="12" id="KW-0436">Ligase</keyword>
<comment type="caution">
    <text evidence="12">The sequence shown here is derived from an EMBL/GenBank/DDBJ whole genome shotgun (WGS) entry which is preliminary data.</text>
</comment>
<evidence type="ECO:0000256" key="5">
    <source>
        <dbReference type="ARBA" id="ARBA00022840"/>
    </source>
</evidence>
<sequence>MCGIYFTTKIFNDEIIVRKLDRIKFRGPDFSNFINVDNKAILGHNRLAIIDLDARSNQPFKYLHLWIVFNGEIYNFLDLRTKLTAKGFTFSTDSDTEVICAAYLAYGENCVTHFNGMFSFVIYDQENQRVFGAKDRLGKKPLFYRVHNSTLECASQPNEILIGNDLEISDKSLESFLTYSYIPSPESVYKDVFKLSGGYYFTYTLGNNDIKLTKYWDLNYADSLSFSHSYNDALEHLESLLTNAVKIRMLSDVPLGAFLSGGIDSSLISAIANRVSSTQLKTFSVKFNEGRFDESVHAASTAKYLGTNHTTIECNYEDGIDLIQKLPEFYDEPFGDSSAIPSMLLSKSAKKYVTVALSGDGGDEGFLGYNHFDIINKASSLYRVPYLIRFLAGNVLNISNSYKAQIISAFLQYPDMNMFIQKIFETFQPIFNYPVSTNHKDVGAIKKLKYNDLQKAADINIKLWLENDSNVKVDRASMSASLEVRSPLLDYRIIEFARTLPVDFRYQKGNKKRILKDLTYKFIPKEMLDRPKTGFTMPFEEWFRDKLKPFVYDTITEENLKLIPLDLNTKYILNSIDLHMQRKKNFYPTIWNLIVLITWLKYQAAPNYHAQEKGLFYS</sequence>
<dbReference type="InterPro" id="IPR029055">
    <property type="entry name" value="Ntn_hydrolases_N"/>
</dbReference>
<dbReference type="CDD" id="cd01991">
    <property type="entry name" value="Asn_synthase_B_C"/>
    <property type="match status" value="1"/>
</dbReference>
<dbReference type="SUPFAM" id="SSF52402">
    <property type="entry name" value="Adenine nucleotide alpha hydrolases-like"/>
    <property type="match status" value="1"/>
</dbReference>
<dbReference type="Pfam" id="PF13522">
    <property type="entry name" value="GATase_6"/>
    <property type="match status" value="1"/>
</dbReference>
<dbReference type="CDD" id="cd00712">
    <property type="entry name" value="AsnB"/>
    <property type="match status" value="1"/>
</dbReference>
<accession>A0A966DVH7</accession>
<dbReference type="InterPro" id="IPR006426">
    <property type="entry name" value="Asn_synth_AEB"/>
</dbReference>
<feature type="binding site" evidence="9">
    <location>
        <position position="285"/>
    </location>
    <ligand>
        <name>ATP</name>
        <dbReference type="ChEBI" id="CHEBI:30616"/>
    </ligand>
</feature>
<dbReference type="Proteomes" id="UP000638732">
    <property type="component" value="Unassembled WGS sequence"/>
</dbReference>
<dbReference type="PROSITE" id="PS51278">
    <property type="entry name" value="GATASE_TYPE_2"/>
    <property type="match status" value="1"/>
</dbReference>
<keyword evidence="4 9" id="KW-0547">Nucleotide-binding</keyword>
<reference evidence="12" key="2">
    <citation type="submission" date="2020-10" db="EMBL/GenBank/DDBJ databases">
        <title>Mucilaginibacter sp. nov., isolated from soil.</title>
        <authorList>
            <person name="Jeon C.O."/>
        </authorList>
    </citation>
    <scope>NUCLEOTIDE SEQUENCE</scope>
    <source>
        <strain evidence="12">R11</strain>
    </source>
</reference>
<name>A0A966DVH7_9SPHI</name>
<evidence type="ECO:0000313" key="12">
    <source>
        <dbReference type="EMBL" id="NCD70554.1"/>
    </source>
</evidence>
<evidence type="ECO:0000256" key="2">
    <source>
        <dbReference type="ARBA" id="ARBA00005752"/>
    </source>
</evidence>
<dbReference type="PIRSF" id="PIRSF001589">
    <property type="entry name" value="Asn_synthetase_glu-h"/>
    <property type="match status" value="1"/>
</dbReference>